<dbReference type="EMBL" id="OV651819">
    <property type="protein sequence ID" value="CAH1113265.1"/>
    <property type="molecule type" value="Genomic_DNA"/>
</dbReference>
<protein>
    <submittedName>
        <fullName evidence="2">Uncharacterized protein</fullName>
    </submittedName>
</protein>
<sequence length="125" mass="15155">MAKFANDSDFIPSIDDPDEEPELEIQNRQRQKRRHDESKWSANKNRRKRELGQKYKGRKKVDVHWIYNIPKNERKIKKRCDCKLSKNEKEANPLLLPGKRKLIMRIKNNTKQWMKPKEDQKDLKT</sequence>
<evidence type="ECO:0000256" key="1">
    <source>
        <dbReference type="SAM" id="MobiDB-lite"/>
    </source>
</evidence>
<feature type="compositionally biased region" description="Basic residues" evidence="1">
    <location>
        <begin position="44"/>
        <end position="55"/>
    </location>
</feature>
<feature type="region of interest" description="Disordered" evidence="1">
    <location>
        <begin position="1"/>
        <end position="55"/>
    </location>
</feature>
<gene>
    <name evidence="2" type="ORF">PSYICH_LOCUS13902</name>
</gene>
<keyword evidence="3" id="KW-1185">Reference proteome</keyword>
<name>A0A9P0D3J2_9CUCU</name>
<organism evidence="2 3">
    <name type="scientific">Psylliodes chrysocephalus</name>
    <dbReference type="NCBI Taxonomy" id="3402493"/>
    <lineage>
        <taxon>Eukaryota</taxon>
        <taxon>Metazoa</taxon>
        <taxon>Ecdysozoa</taxon>
        <taxon>Arthropoda</taxon>
        <taxon>Hexapoda</taxon>
        <taxon>Insecta</taxon>
        <taxon>Pterygota</taxon>
        <taxon>Neoptera</taxon>
        <taxon>Endopterygota</taxon>
        <taxon>Coleoptera</taxon>
        <taxon>Polyphaga</taxon>
        <taxon>Cucujiformia</taxon>
        <taxon>Chrysomeloidea</taxon>
        <taxon>Chrysomelidae</taxon>
        <taxon>Galerucinae</taxon>
        <taxon>Alticini</taxon>
        <taxon>Psylliodes</taxon>
    </lineage>
</organism>
<dbReference type="OrthoDB" id="6136790at2759"/>
<evidence type="ECO:0000313" key="2">
    <source>
        <dbReference type="EMBL" id="CAH1113265.1"/>
    </source>
</evidence>
<proteinExistence type="predicted"/>
<reference evidence="2" key="1">
    <citation type="submission" date="2022-01" db="EMBL/GenBank/DDBJ databases">
        <authorList>
            <person name="King R."/>
        </authorList>
    </citation>
    <scope>NUCLEOTIDE SEQUENCE</scope>
</reference>
<dbReference type="AlphaFoldDB" id="A0A9P0D3J2"/>
<accession>A0A9P0D3J2</accession>
<evidence type="ECO:0000313" key="3">
    <source>
        <dbReference type="Proteomes" id="UP001153636"/>
    </source>
</evidence>
<dbReference type="Proteomes" id="UP001153636">
    <property type="component" value="Chromosome 7"/>
</dbReference>